<evidence type="ECO:0000256" key="2">
    <source>
        <dbReference type="ARBA" id="ARBA00022475"/>
    </source>
</evidence>
<accession>A0A4R6VJI6</accession>
<comment type="caution">
    <text evidence="7">The sequence shown here is derived from an EMBL/GenBank/DDBJ whole genome shotgun (WGS) entry which is preliminary data.</text>
</comment>
<name>A0A4R6VJI6_9HYPH</name>
<keyword evidence="2" id="KW-1003">Cell membrane</keyword>
<feature type="transmembrane region" description="Helical" evidence="6">
    <location>
        <begin position="187"/>
        <end position="205"/>
    </location>
</feature>
<dbReference type="RefSeq" id="WP_133573518.1">
    <property type="nucleotide sequence ID" value="NZ_SNYR01000003.1"/>
</dbReference>
<feature type="transmembrane region" description="Helical" evidence="6">
    <location>
        <begin position="6"/>
        <end position="28"/>
    </location>
</feature>
<evidence type="ECO:0000256" key="4">
    <source>
        <dbReference type="ARBA" id="ARBA00022989"/>
    </source>
</evidence>
<keyword evidence="5 6" id="KW-0472">Membrane</keyword>
<feature type="transmembrane region" description="Helical" evidence="6">
    <location>
        <begin position="70"/>
        <end position="88"/>
    </location>
</feature>
<evidence type="ECO:0000256" key="1">
    <source>
        <dbReference type="ARBA" id="ARBA00004651"/>
    </source>
</evidence>
<dbReference type="GO" id="GO:0005886">
    <property type="term" value="C:plasma membrane"/>
    <property type="evidence" value="ECO:0007669"/>
    <property type="project" value="UniProtKB-SubCell"/>
</dbReference>
<dbReference type="EMBL" id="SNYR01000003">
    <property type="protein sequence ID" value="TDQ61829.1"/>
    <property type="molecule type" value="Genomic_DNA"/>
</dbReference>
<feature type="transmembrane region" description="Helical" evidence="6">
    <location>
        <begin position="150"/>
        <end position="175"/>
    </location>
</feature>
<dbReference type="InterPro" id="IPR001123">
    <property type="entry name" value="LeuE-type"/>
</dbReference>
<evidence type="ECO:0000313" key="7">
    <source>
        <dbReference type="EMBL" id="TDQ61829.1"/>
    </source>
</evidence>
<dbReference type="PANTHER" id="PTHR30086:SF20">
    <property type="entry name" value="ARGININE EXPORTER PROTEIN ARGO-RELATED"/>
    <property type="match status" value="1"/>
</dbReference>
<proteinExistence type="predicted"/>
<keyword evidence="4 6" id="KW-1133">Transmembrane helix</keyword>
<dbReference type="Pfam" id="PF01810">
    <property type="entry name" value="LysE"/>
    <property type="match status" value="1"/>
</dbReference>
<dbReference type="GO" id="GO:0015171">
    <property type="term" value="F:amino acid transmembrane transporter activity"/>
    <property type="evidence" value="ECO:0007669"/>
    <property type="project" value="TreeGrafter"/>
</dbReference>
<reference evidence="7 8" key="1">
    <citation type="submission" date="2019-03" db="EMBL/GenBank/DDBJ databases">
        <title>Genomic Encyclopedia of Type Strains, Phase III (KMG-III): the genomes of soil and plant-associated and newly described type strains.</title>
        <authorList>
            <person name="Whitman W."/>
        </authorList>
    </citation>
    <scope>NUCLEOTIDE SEQUENCE [LARGE SCALE GENOMIC DNA]</scope>
    <source>
        <strain evidence="7 8">CGMCC 1.7002</strain>
    </source>
</reference>
<dbReference type="PANTHER" id="PTHR30086">
    <property type="entry name" value="ARGININE EXPORTER PROTEIN ARGO"/>
    <property type="match status" value="1"/>
</dbReference>
<feature type="transmembrane region" description="Helical" evidence="6">
    <location>
        <begin position="40"/>
        <end position="64"/>
    </location>
</feature>
<dbReference type="Proteomes" id="UP000295391">
    <property type="component" value="Unassembled WGS sequence"/>
</dbReference>
<gene>
    <name evidence="7" type="ORF">ATL17_2932</name>
</gene>
<evidence type="ECO:0000256" key="5">
    <source>
        <dbReference type="ARBA" id="ARBA00023136"/>
    </source>
</evidence>
<feature type="transmembrane region" description="Helical" evidence="6">
    <location>
        <begin position="117"/>
        <end position="138"/>
    </location>
</feature>
<comment type="subcellular location">
    <subcellularLocation>
        <location evidence="1">Cell membrane</location>
        <topology evidence="1">Multi-pass membrane protein</topology>
    </subcellularLocation>
</comment>
<evidence type="ECO:0000256" key="6">
    <source>
        <dbReference type="SAM" id="Phobius"/>
    </source>
</evidence>
<organism evidence="7 8">
    <name type="scientific">Maritalea mobilis</name>
    <dbReference type="NCBI Taxonomy" id="483324"/>
    <lineage>
        <taxon>Bacteria</taxon>
        <taxon>Pseudomonadati</taxon>
        <taxon>Pseudomonadota</taxon>
        <taxon>Alphaproteobacteria</taxon>
        <taxon>Hyphomicrobiales</taxon>
        <taxon>Devosiaceae</taxon>
        <taxon>Maritalea</taxon>
    </lineage>
</organism>
<evidence type="ECO:0000313" key="8">
    <source>
        <dbReference type="Proteomes" id="UP000295391"/>
    </source>
</evidence>
<sequence length="207" mass="22256">MSLELWLAFIATYSLISIVPGPSVLMVVSQALNNGRRAALYCVAGDIVGGFVIIALALLGVGTLLATSALLFQIVKWCGVFYLAYLGIQQICAARQLAPMDVQPQASQQSLFESLRAGFFVGVLNPKAIMFYVSFLAQFWDPNGNTTTQFFILIATSTVIVGVVLGGYALLAVQAQRFFQSIKARRRLGYASGTAMLGGSIWVSATR</sequence>
<keyword evidence="3 6" id="KW-0812">Transmembrane</keyword>
<dbReference type="PIRSF" id="PIRSF006324">
    <property type="entry name" value="LeuE"/>
    <property type="match status" value="1"/>
</dbReference>
<dbReference type="OrthoDB" id="9804822at2"/>
<evidence type="ECO:0000256" key="3">
    <source>
        <dbReference type="ARBA" id="ARBA00022692"/>
    </source>
</evidence>
<protein>
    <submittedName>
        <fullName evidence="7">Threonine/homoserine/homoserine lactone efflux protein</fullName>
    </submittedName>
</protein>
<dbReference type="AlphaFoldDB" id="A0A4R6VJI6"/>
<keyword evidence="8" id="KW-1185">Reference proteome</keyword>